<dbReference type="GO" id="GO:0000149">
    <property type="term" value="F:SNARE binding"/>
    <property type="evidence" value="ECO:0007669"/>
    <property type="project" value="TreeGrafter"/>
</dbReference>
<dbReference type="Gene3D" id="1.20.5.110">
    <property type="match status" value="1"/>
</dbReference>
<feature type="transmembrane region" description="Helical" evidence="10">
    <location>
        <begin position="198"/>
        <end position="217"/>
    </location>
</feature>
<feature type="domain" description="T-SNARE coiled-coil homology" evidence="11">
    <location>
        <begin position="122"/>
        <end position="189"/>
    </location>
</feature>
<dbReference type="InterPro" id="IPR000727">
    <property type="entry name" value="T_SNARE_dom"/>
</dbReference>
<evidence type="ECO:0000313" key="12">
    <source>
        <dbReference type="EMBL" id="CDR40079.1"/>
    </source>
</evidence>
<keyword evidence="6 10" id="KW-1133">Transmembrane helix</keyword>
<keyword evidence="7 9" id="KW-0175">Coiled coil</keyword>
<dbReference type="GO" id="GO:0006891">
    <property type="term" value="P:intra-Golgi vesicle-mediated transport"/>
    <property type="evidence" value="ECO:0007669"/>
    <property type="project" value="TreeGrafter"/>
</dbReference>
<dbReference type="GO" id="GO:0006896">
    <property type="term" value="P:Golgi to vacuole transport"/>
    <property type="evidence" value="ECO:0007669"/>
    <property type="project" value="TreeGrafter"/>
</dbReference>
<evidence type="ECO:0000256" key="6">
    <source>
        <dbReference type="ARBA" id="ARBA00022989"/>
    </source>
</evidence>
<evidence type="ECO:0000256" key="5">
    <source>
        <dbReference type="ARBA" id="ARBA00022927"/>
    </source>
</evidence>
<proteinExistence type="inferred from homology"/>
<dbReference type="OMA" id="MEYEAND"/>
<gene>
    <name evidence="13" type="ORF">BON22_2395</name>
    <name evidence="12" type="ORF">CYFA0S_04e03158g</name>
</gene>
<dbReference type="PANTHER" id="PTHR21230">
    <property type="entry name" value="VESICLE TRANSPORT V-SNARE PROTEIN VTI1-RELATED"/>
    <property type="match status" value="1"/>
</dbReference>
<evidence type="ECO:0000256" key="1">
    <source>
        <dbReference type="ARBA" id="ARBA00004409"/>
    </source>
</evidence>
<dbReference type="GO" id="GO:0042147">
    <property type="term" value="P:retrograde transport, endosome to Golgi"/>
    <property type="evidence" value="ECO:0007669"/>
    <property type="project" value="TreeGrafter"/>
</dbReference>
<dbReference type="EMBL" id="LK052889">
    <property type="protein sequence ID" value="CDR40079.1"/>
    <property type="molecule type" value="Genomic_DNA"/>
</dbReference>
<keyword evidence="5" id="KW-0653">Protein transport</keyword>
<dbReference type="GO" id="GO:0031201">
    <property type="term" value="C:SNARE complex"/>
    <property type="evidence" value="ECO:0007669"/>
    <property type="project" value="TreeGrafter"/>
</dbReference>
<dbReference type="SUPFAM" id="SSF47661">
    <property type="entry name" value="t-snare proteins"/>
    <property type="match status" value="1"/>
</dbReference>
<reference evidence="14" key="2">
    <citation type="journal article" date="2017" name="Genome Announc.">
        <title>Genome sequences of Cyberlindnera fabianii 65, Pichia kudriavzevii 129, and Saccharomyces cerevisiae 131 isolated from fermented masau fruits in Zimbabwe.</title>
        <authorList>
            <person name="van Rijswijck I.M.H."/>
            <person name="Derks M.F.L."/>
            <person name="Abee T."/>
            <person name="de Ridder D."/>
            <person name="Smid E.J."/>
        </authorList>
    </citation>
    <scope>NUCLEOTIDE SEQUENCE [LARGE SCALE GENOMIC DNA]</scope>
    <source>
        <strain evidence="14">65</strain>
    </source>
</reference>
<evidence type="ECO:0000313" key="14">
    <source>
        <dbReference type="Proteomes" id="UP000189513"/>
    </source>
</evidence>
<keyword evidence="4 10" id="KW-0812">Transmembrane</keyword>
<dbReference type="GO" id="GO:0031902">
    <property type="term" value="C:late endosome membrane"/>
    <property type="evidence" value="ECO:0007669"/>
    <property type="project" value="TreeGrafter"/>
</dbReference>
<comment type="subcellular location">
    <subcellularLocation>
        <location evidence="1">Golgi apparatus membrane</location>
        <topology evidence="1">Single-pass type IV membrane protein</topology>
    </subcellularLocation>
</comment>
<evidence type="ECO:0000256" key="4">
    <source>
        <dbReference type="ARBA" id="ARBA00022692"/>
    </source>
</evidence>
<evidence type="ECO:0000256" key="3">
    <source>
        <dbReference type="ARBA" id="ARBA00022448"/>
    </source>
</evidence>
<dbReference type="GO" id="GO:0006886">
    <property type="term" value="P:intracellular protein transport"/>
    <property type="evidence" value="ECO:0007669"/>
    <property type="project" value="InterPro"/>
</dbReference>
<evidence type="ECO:0000256" key="7">
    <source>
        <dbReference type="ARBA" id="ARBA00023054"/>
    </source>
</evidence>
<dbReference type="PANTHER" id="PTHR21230:SF26">
    <property type="entry name" value="VESICLE TRANSPORT THROUGH INTERACTION WITH T-SNARES HOMOLOG 1A"/>
    <property type="match status" value="1"/>
</dbReference>
<keyword evidence="8 10" id="KW-0472">Membrane</keyword>
<dbReference type="CDD" id="cd15862">
    <property type="entry name" value="SNARE_Vti1"/>
    <property type="match status" value="1"/>
</dbReference>
<reference evidence="13" key="3">
    <citation type="submission" date="2017-01" db="EMBL/GenBank/DDBJ databases">
        <authorList>
            <person name="Mah S.A."/>
            <person name="Swanson W.J."/>
            <person name="Moy G.W."/>
            <person name="Vacquier V.D."/>
        </authorList>
    </citation>
    <scope>NUCLEOTIDE SEQUENCE [LARGE SCALE GENOMIC DNA]</scope>
    <source>
        <strain evidence="13">65</strain>
    </source>
</reference>
<evidence type="ECO:0000313" key="13">
    <source>
        <dbReference type="EMBL" id="ONH67710.1"/>
    </source>
</evidence>
<dbReference type="SUPFAM" id="SSF58038">
    <property type="entry name" value="SNARE fusion complex"/>
    <property type="match status" value="1"/>
</dbReference>
<dbReference type="InterPro" id="IPR038407">
    <property type="entry name" value="v-SNARE_N_sf"/>
</dbReference>
<reference evidence="12" key="1">
    <citation type="journal article" date="2014" name="Genome Announc.">
        <title>Genome sequence of the yeast Cyberlindnera fabianii (Hansenula fabianii).</title>
        <authorList>
            <person name="Freel K.C."/>
            <person name="Sarilar V."/>
            <person name="Neuveglise C."/>
            <person name="Devillers H."/>
            <person name="Friedrich A."/>
            <person name="Schacherer J."/>
        </authorList>
    </citation>
    <scope>NUCLEOTIDE SEQUENCE</scope>
    <source>
        <strain evidence="12">YJS4271</strain>
    </source>
</reference>
<dbReference type="SMART" id="SM00397">
    <property type="entry name" value="t_SNARE"/>
    <property type="match status" value="1"/>
</dbReference>
<dbReference type="EMBL" id="MPUK01000004">
    <property type="protein sequence ID" value="ONH67710.1"/>
    <property type="molecule type" value="Genomic_DNA"/>
</dbReference>
<protein>
    <submittedName>
        <fullName evidence="12">CYFA0S04e03158g1_1</fullName>
    </submittedName>
    <submittedName>
        <fullName evidence="13">t-SNARE VTI1</fullName>
    </submittedName>
</protein>
<name>A0A061ARB2_CYBFA</name>
<dbReference type="STRING" id="36022.A0A061ARB2"/>
<dbReference type="GO" id="GO:0016236">
    <property type="term" value="P:macroautophagy"/>
    <property type="evidence" value="ECO:0007669"/>
    <property type="project" value="TreeGrafter"/>
</dbReference>
<dbReference type="Gene3D" id="1.20.58.400">
    <property type="entry name" value="t-snare proteins"/>
    <property type="match status" value="1"/>
</dbReference>
<dbReference type="GO" id="GO:0005789">
    <property type="term" value="C:endoplasmic reticulum membrane"/>
    <property type="evidence" value="ECO:0007669"/>
    <property type="project" value="TreeGrafter"/>
</dbReference>
<dbReference type="InterPro" id="IPR010989">
    <property type="entry name" value="SNARE"/>
</dbReference>
<dbReference type="GO" id="GO:0005484">
    <property type="term" value="F:SNAP receptor activity"/>
    <property type="evidence" value="ECO:0007669"/>
    <property type="project" value="TreeGrafter"/>
</dbReference>
<feature type="coiled-coil region" evidence="9">
    <location>
        <begin position="75"/>
        <end position="102"/>
    </location>
</feature>
<keyword evidence="3" id="KW-0813">Transport</keyword>
<evidence type="ECO:0000256" key="8">
    <source>
        <dbReference type="ARBA" id="ARBA00023136"/>
    </source>
</evidence>
<dbReference type="GO" id="GO:0000139">
    <property type="term" value="C:Golgi membrane"/>
    <property type="evidence" value="ECO:0007669"/>
    <property type="project" value="UniProtKB-SubCell"/>
</dbReference>
<dbReference type="VEuPathDB" id="FungiDB:BON22_2395"/>
<sequence length="220" mass="25236">MSSQGLLENSELFTTYETDYEVAYGEAQQKLQQIRDLDGEQRREAMKAVERATDECIEILDQLAIEVQNIQSGARSAYNAKIRSYRSDVDKAKKELKKLMDDEDRRQLIGSSNYNKDSQRSQLLQSNSALERTSERLRESSRVANETEQIGSNIMLDLRSQREQLQNSRQTLFEADGYVDRSIQTLKSMTRRAAANKIISYAIIAVLIILILLVLASKFW</sequence>
<dbReference type="Pfam" id="PF05008">
    <property type="entry name" value="V-SNARE"/>
    <property type="match status" value="1"/>
</dbReference>
<dbReference type="OrthoDB" id="430637at2759"/>
<dbReference type="InterPro" id="IPR007705">
    <property type="entry name" value="Vesicle_trsprt_v-SNARE_N"/>
</dbReference>
<evidence type="ECO:0000256" key="2">
    <source>
        <dbReference type="ARBA" id="ARBA00006108"/>
    </source>
</evidence>
<evidence type="ECO:0000259" key="11">
    <source>
        <dbReference type="SMART" id="SM00397"/>
    </source>
</evidence>
<dbReference type="GO" id="GO:0005829">
    <property type="term" value="C:cytosol"/>
    <property type="evidence" value="ECO:0007669"/>
    <property type="project" value="GOC"/>
</dbReference>
<dbReference type="GO" id="GO:0048280">
    <property type="term" value="P:vesicle fusion with Golgi apparatus"/>
    <property type="evidence" value="ECO:0007669"/>
    <property type="project" value="TreeGrafter"/>
</dbReference>
<evidence type="ECO:0000256" key="10">
    <source>
        <dbReference type="SAM" id="Phobius"/>
    </source>
</evidence>
<evidence type="ECO:0000256" key="9">
    <source>
        <dbReference type="SAM" id="Coils"/>
    </source>
</evidence>
<dbReference type="AlphaFoldDB" id="A0A061ARB2"/>
<dbReference type="GO" id="GO:0012507">
    <property type="term" value="C:ER to Golgi transport vesicle membrane"/>
    <property type="evidence" value="ECO:0007669"/>
    <property type="project" value="TreeGrafter"/>
</dbReference>
<organism evidence="12">
    <name type="scientific">Cyberlindnera fabianii</name>
    <name type="common">Yeast</name>
    <name type="synonym">Hansenula fabianii</name>
    <dbReference type="NCBI Taxonomy" id="36022"/>
    <lineage>
        <taxon>Eukaryota</taxon>
        <taxon>Fungi</taxon>
        <taxon>Dikarya</taxon>
        <taxon>Ascomycota</taxon>
        <taxon>Saccharomycotina</taxon>
        <taxon>Saccharomycetes</taxon>
        <taxon>Phaffomycetales</taxon>
        <taxon>Phaffomycetaceae</taxon>
        <taxon>Cyberlindnera</taxon>
    </lineage>
</organism>
<accession>A0A061ARB2</accession>
<keyword evidence="14" id="KW-1185">Reference proteome</keyword>
<comment type="similarity">
    <text evidence="2">Belongs to the VTI1 family.</text>
</comment>
<dbReference type="Pfam" id="PF12352">
    <property type="entry name" value="V-SNARE_C"/>
    <property type="match status" value="1"/>
</dbReference>
<dbReference type="Proteomes" id="UP000189513">
    <property type="component" value="Unassembled WGS sequence"/>
</dbReference>
<dbReference type="FunFam" id="1.20.5.110:FF:000002">
    <property type="entry name" value="Vesicle transport through interaction with t-SNAREsB"/>
    <property type="match status" value="1"/>
</dbReference>